<dbReference type="Pfam" id="PF02815">
    <property type="entry name" value="MIR"/>
    <property type="match status" value="1"/>
</dbReference>
<dbReference type="CDD" id="cd12879">
    <property type="entry name" value="SPRY3_RyR"/>
    <property type="match status" value="1"/>
</dbReference>
<keyword evidence="2" id="KW-0813">Transport</keyword>
<comment type="caution">
    <text evidence="10">The sequence shown here is derived from an EMBL/GenBank/DDBJ whole genome shotgun (WGS) entry which is preliminary data.</text>
</comment>
<feature type="domain" description="MIR" evidence="9">
    <location>
        <begin position="182"/>
        <end position="226"/>
    </location>
</feature>
<dbReference type="PROSITE" id="PS50188">
    <property type="entry name" value="B302_SPRY"/>
    <property type="match status" value="2"/>
</dbReference>
<dbReference type="InterPro" id="IPR016093">
    <property type="entry name" value="MIR_motif"/>
</dbReference>
<dbReference type="PANTHER" id="PTHR46399:SF8">
    <property type="entry name" value="B30.2_SPRY DOMAIN-CONTAINING PROTEIN"/>
    <property type="match status" value="1"/>
</dbReference>
<feature type="domain" description="MIR" evidence="9">
    <location>
        <begin position="121"/>
        <end position="175"/>
    </location>
</feature>
<dbReference type="InterPro" id="IPR001870">
    <property type="entry name" value="B30.2/SPRY"/>
</dbReference>
<keyword evidence="2" id="KW-0406">Ion transport</keyword>
<dbReference type="Gene3D" id="1.10.490.160">
    <property type="match status" value="1"/>
</dbReference>
<name>A0A1Y3EIZ7_9BILA</name>
<dbReference type="GO" id="GO:0033017">
    <property type="term" value="C:sarcoplasmic reticulum membrane"/>
    <property type="evidence" value="ECO:0007669"/>
    <property type="project" value="UniProtKB-SubCell"/>
</dbReference>
<dbReference type="Gene3D" id="2.60.120.920">
    <property type="match status" value="3"/>
</dbReference>
<feature type="non-terminal residue" evidence="10">
    <location>
        <position position="1731"/>
    </location>
</feature>
<dbReference type="GO" id="GO:0005790">
    <property type="term" value="C:smooth endoplasmic reticulum"/>
    <property type="evidence" value="ECO:0007669"/>
    <property type="project" value="TreeGrafter"/>
</dbReference>
<dbReference type="Pfam" id="PF01365">
    <property type="entry name" value="RYDR_ITPR"/>
    <property type="match status" value="1"/>
</dbReference>
<dbReference type="PANTHER" id="PTHR46399">
    <property type="entry name" value="B30.2/SPRY DOMAIN-CONTAINING PROTEIN"/>
    <property type="match status" value="1"/>
</dbReference>
<feature type="region of interest" description="Disordered" evidence="7">
    <location>
        <begin position="1340"/>
        <end position="1375"/>
    </location>
</feature>
<evidence type="ECO:0000256" key="7">
    <source>
        <dbReference type="SAM" id="MobiDB-lite"/>
    </source>
</evidence>
<feature type="region of interest" description="Disordered" evidence="7">
    <location>
        <begin position="1474"/>
        <end position="1541"/>
    </location>
</feature>
<dbReference type="InterPro" id="IPR000699">
    <property type="entry name" value="RIH_dom"/>
</dbReference>
<evidence type="ECO:0000259" key="8">
    <source>
        <dbReference type="PROSITE" id="PS50188"/>
    </source>
</evidence>
<accession>A0A1Y3EIZ7</accession>
<evidence type="ECO:0000256" key="3">
    <source>
        <dbReference type="ARBA" id="ARBA00022673"/>
    </source>
</evidence>
<dbReference type="Pfam" id="PF02026">
    <property type="entry name" value="RyR"/>
    <property type="match status" value="2"/>
</dbReference>
<sequence>MTDFQENSTGEQDDISFLRTGDVVCLTCLAPCKESGTGSAERVSLAAEGFGNRICYLENVSDKNKPPDNATSMFYIDQALSVRALQEMMSSESPNISRARTHTNIIFRVLCLNLQGSSSTHRTLLYGHAVQLKHALSGMYLTCLSTSSASDKLAFDVGLCETNVGEFCWWTIHPASKQRSEGEKVRFGDDVILVSVATERYLHMSSTNGNTVLAAFHQTLWSITPNSSGGVRERHMGYVCGNDVLRLNHGNDECLTIPENWSDSHQNNIVIYENGKSCNQARSLWRPELIHGKWQSSLIGWEQAFRIRHITSGRFLALNEDNQVCLLHKDRASFESTAFIMISSKDVKRSTFEEKEEEGMGVATVKYGETTTAVTKKNMGKVEEKKAIAVEEARMDDCFILFKAQEEESQSARVIRKCSQILNRFLRGLEGLQMEGKDSLAWNRADLSETVKLMEDLIQYFAQPEESIDFESMQNGLRALRNRQDLFQEEGLLNMIIDTIDQFSAVESMTELLDVTKEDKCKNWQDISTYLYLLVAAMIKGNHSNCTQFASAQRLNWLFSRLSNPQSAEGILDVLYCILTESPEALNMINEDHVKAVISLLEKVGHDPKVLNVLSALCEGNGVAVRNSQNVICSELLCNKKFLLQTKMIDQVSSVMANIFVGSYENSAMYPRWYFEAELEYMESMRTSGQKPHLRIGWASSAGYRAYPGSGKKWGCNGVGDDMFSFGFDGQYIYAGIAALKLSKLIGGIEKFVGTHEIRKGDVIGCSIDLAIPEIQFSLNGHQIGTSVRNFSSCDCLFYPVMSLSAIVSCRFFFGGSQGKLRFGPKKGYLPISEAAITPVKLISCISFGDTRKGYFSGPSTVISDYIVFQPKPIDTKDVSLPKHLEDVHEKLAENIHEVWAMDKIEKGWIYGERRSETQKTHPCLTSYERLPTAERSYNLNLAKETLKYQVDLNFYRKQSFLYIGKASNRVKTFRLGQNFLMSNGYKPAPLDTREYELNETLETLVDLLAKNMHNIWAQSKIQRGWTYSKNENVNIKTTSHLVAYDFLDPNIKAANRDKAGQIIRSLLVYNYCIEPPTAEQDEGAVKQSQVMNLQKRTYRFEKRYAVKSGKWYFEFEVRTSGFMNVGWMDVSASPDGDFGLHKSSYAYDGYLGRKWHGESESYGKKWNVGDVVGCFLDLTDRTICFSLNGELLLDSSGTEVAFDNVSAEDGFVPAFSLAPGQIGRLNCGQNVNTLKYYTTCGLQEGYEPFCIRMSRQAPMWIAKCEAEFDEINEEEKRFKVTRIPQSGDNPPCLKLQCKSAGMLERCSLALFRLNLPVFCKEANDNRVCNQYFTETLSERNAGKRNGESDRTAESSRRGKMKGIRGSRNQDENISFHDQQNYADQYEVSNHAVMKSNCLVQKTFSLDDDSSEVTENRFRKAPRLRSSASEANLKEKESIDSQDKISASYAVSNTKRNLRPFKVLQSFGQRMRDVSVGRSRKQNARKLQEACASKSKIRSDENDKFSSGHLKSRKLDDRVADVDSTESLDMPKSGPGRRPTVIRLESDSKVKKRSNYFSSGHDLLVEASKLSAPSGNQHVSIGASVSFYSTPDDYYFGVRVFPGQDLANIWIGWLTPQFSFTGSQIAADSQRICFLESTHSTLDNIQEFRSCYIVNGMELLTAAGGSSSVSKMAGILAGCLINTATGELKFHVNGKQTEMSYRVEPGTILYPAVFVLPTSREVLQFELGNIE</sequence>
<dbReference type="InterPro" id="IPR013320">
    <property type="entry name" value="ConA-like_dom_sf"/>
</dbReference>
<keyword evidence="6" id="KW-0703">Sarcoplasmic reticulum</keyword>
<feature type="compositionally biased region" description="Basic and acidic residues" evidence="7">
    <location>
        <begin position="1340"/>
        <end position="1357"/>
    </location>
</feature>
<dbReference type="InterPro" id="IPR035762">
    <property type="entry name" value="SPRY3_RyR"/>
</dbReference>
<dbReference type="SUPFAM" id="SSF82109">
    <property type="entry name" value="MIR domain"/>
    <property type="match status" value="2"/>
</dbReference>
<dbReference type="EMBL" id="LVZM01010724">
    <property type="protein sequence ID" value="OUC45104.1"/>
    <property type="molecule type" value="Genomic_DNA"/>
</dbReference>
<dbReference type="InterPro" id="IPR014821">
    <property type="entry name" value="Ins145_P3_rcpt"/>
</dbReference>
<dbReference type="Gene3D" id="2.80.10.50">
    <property type="match status" value="2"/>
</dbReference>
<gene>
    <name evidence="10" type="ORF">D917_02016</name>
</gene>
<organism evidence="10 11">
    <name type="scientific">Trichinella nativa</name>
    <dbReference type="NCBI Taxonomy" id="6335"/>
    <lineage>
        <taxon>Eukaryota</taxon>
        <taxon>Metazoa</taxon>
        <taxon>Ecdysozoa</taxon>
        <taxon>Nematoda</taxon>
        <taxon>Enoplea</taxon>
        <taxon>Dorylaimia</taxon>
        <taxon>Trichinellida</taxon>
        <taxon>Trichinellidae</taxon>
        <taxon>Trichinella</taxon>
    </lineage>
</organism>
<evidence type="ECO:0000256" key="5">
    <source>
        <dbReference type="ARBA" id="ARBA00022837"/>
    </source>
</evidence>
<proteinExistence type="predicted"/>
<dbReference type="GO" id="GO:0042383">
    <property type="term" value="C:sarcolemma"/>
    <property type="evidence" value="ECO:0007669"/>
    <property type="project" value="TreeGrafter"/>
</dbReference>
<dbReference type="Gene3D" id="6.20.350.10">
    <property type="match status" value="1"/>
</dbReference>
<evidence type="ECO:0000313" key="11">
    <source>
        <dbReference type="Proteomes" id="UP000243006"/>
    </source>
</evidence>
<dbReference type="Pfam" id="PF08709">
    <property type="entry name" value="Ins145_P3_rec"/>
    <property type="match status" value="1"/>
</dbReference>
<keyword evidence="2" id="KW-0109">Calcium transport</keyword>
<dbReference type="PRINTS" id="PR00795">
    <property type="entry name" value="RYANODINER"/>
</dbReference>
<dbReference type="Pfam" id="PF00622">
    <property type="entry name" value="SPRY"/>
    <property type="match status" value="3"/>
</dbReference>
<dbReference type="InterPro" id="IPR043136">
    <property type="entry name" value="B30.2/SPRY_sf"/>
</dbReference>
<dbReference type="InterPro" id="IPR036300">
    <property type="entry name" value="MIR_dom_sf"/>
</dbReference>
<dbReference type="InterPro" id="IPR015925">
    <property type="entry name" value="Ryanodine_IP3_receptor"/>
</dbReference>
<dbReference type="GO" id="GO:0030018">
    <property type="term" value="C:Z disc"/>
    <property type="evidence" value="ECO:0007669"/>
    <property type="project" value="TreeGrafter"/>
</dbReference>
<dbReference type="SMART" id="SM00472">
    <property type="entry name" value="MIR"/>
    <property type="match status" value="4"/>
</dbReference>
<keyword evidence="5" id="KW-0106">Calcium</keyword>
<dbReference type="PROSITE" id="PS50919">
    <property type="entry name" value="MIR"/>
    <property type="match status" value="2"/>
</dbReference>
<dbReference type="SUPFAM" id="SSF49899">
    <property type="entry name" value="Concanavalin A-like lectins/glucanases"/>
    <property type="match status" value="2"/>
</dbReference>
<dbReference type="SMART" id="SM00449">
    <property type="entry name" value="SPRY"/>
    <property type="match status" value="3"/>
</dbReference>
<dbReference type="Proteomes" id="UP000243006">
    <property type="component" value="Unassembled WGS sequence"/>
</dbReference>
<feature type="domain" description="B30.2/SPRY" evidence="8">
    <location>
        <begin position="584"/>
        <end position="819"/>
    </location>
</feature>
<feature type="compositionally biased region" description="Basic and acidic residues" evidence="7">
    <location>
        <begin position="1497"/>
        <end position="1506"/>
    </location>
</feature>
<keyword evidence="3" id="KW-0107">Calcium channel</keyword>
<keyword evidence="4" id="KW-0677">Repeat</keyword>
<evidence type="ECO:0000259" key="9">
    <source>
        <dbReference type="PROSITE" id="PS50919"/>
    </source>
</evidence>
<dbReference type="InterPro" id="IPR003032">
    <property type="entry name" value="Ryanodine_rcpt"/>
</dbReference>
<evidence type="ECO:0000256" key="4">
    <source>
        <dbReference type="ARBA" id="ARBA00022737"/>
    </source>
</evidence>
<dbReference type="InterPro" id="IPR003877">
    <property type="entry name" value="SPRY_dom"/>
</dbReference>
<dbReference type="GO" id="GO:0005219">
    <property type="term" value="F:ryanodine-sensitive calcium-release channel activity"/>
    <property type="evidence" value="ECO:0007669"/>
    <property type="project" value="InterPro"/>
</dbReference>
<evidence type="ECO:0000256" key="1">
    <source>
        <dbReference type="ARBA" id="ARBA00004326"/>
    </source>
</evidence>
<dbReference type="GO" id="GO:0014808">
    <property type="term" value="P:release of sequestered calcium ion into cytosol by sarcoplasmic reticulum"/>
    <property type="evidence" value="ECO:0007669"/>
    <property type="project" value="TreeGrafter"/>
</dbReference>
<evidence type="ECO:0000256" key="2">
    <source>
        <dbReference type="ARBA" id="ARBA00022568"/>
    </source>
</evidence>
<reference evidence="10 11" key="1">
    <citation type="submission" date="2015-04" db="EMBL/GenBank/DDBJ databases">
        <title>Draft genome of the roundworm Trichinella nativa.</title>
        <authorList>
            <person name="Mitreva M."/>
        </authorList>
    </citation>
    <scope>NUCLEOTIDE SEQUENCE [LARGE SCALE GENOMIC DNA]</scope>
    <source>
        <strain evidence="10 11">ISS45</strain>
    </source>
</reference>
<evidence type="ECO:0000313" key="10">
    <source>
        <dbReference type="EMBL" id="OUC45104.1"/>
    </source>
</evidence>
<protein>
    <submittedName>
        <fullName evidence="10">RIH domain protein</fullName>
    </submittedName>
</protein>
<feature type="domain" description="B30.2/SPRY" evidence="8">
    <location>
        <begin position="1052"/>
        <end position="1233"/>
    </location>
</feature>
<dbReference type="InterPro" id="IPR013333">
    <property type="entry name" value="Ryan_recept"/>
</dbReference>
<comment type="subcellular location">
    <subcellularLocation>
        <location evidence="1">Sarcoplasmic reticulum membrane</location>
        <topology evidence="1">Multi-pass membrane protein</topology>
    </subcellularLocation>
</comment>
<keyword evidence="3" id="KW-0407">Ion channel</keyword>
<evidence type="ECO:0000256" key="6">
    <source>
        <dbReference type="ARBA" id="ARBA00022951"/>
    </source>
</evidence>
<dbReference type="GO" id="GO:0034704">
    <property type="term" value="C:calcium channel complex"/>
    <property type="evidence" value="ECO:0007669"/>
    <property type="project" value="TreeGrafter"/>
</dbReference>
<dbReference type="Gene3D" id="1.25.10.30">
    <property type="entry name" value="IP3 receptor type 1 binding core, RIH domain"/>
    <property type="match status" value="1"/>
</dbReference>
<dbReference type="GO" id="GO:0006941">
    <property type="term" value="P:striated muscle contraction"/>
    <property type="evidence" value="ECO:0007669"/>
    <property type="project" value="TreeGrafter"/>
</dbReference>